<comment type="subcellular location">
    <subcellularLocation>
        <location evidence="1">Secreted</location>
        <location evidence="1">Extracellular space</location>
        <location evidence="1">Extracellular matrix</location>
    </subcellularLocation>
</comment>
<dbReference type="GO" id="GO:0005509">
    <property type="term" value="F:calcium ion binding"/>
    <property type="evidence" value="ECO:0007669"/>
    <property type="project" value="InterPro"/>
</dbReference>
<dbReference type="InterPro" id="IPR001881">
    <property type="entry name" value="EGF-like_Ca-bd_dom"/>
</dbReference>
<dbReference type="InterPro" id="IPR018097">
    <property type="entry name" value="EGF_Ca-bd_CS"/>
</dbReference>
<keyword evidence="8" id="KW-0325">Glycoprotein</keyword>
<feature type="disulfide bond" evidence="9">
    <location>
        <begin position="14"/>
        <end position="24"/>
    </location>
</feature>
<keyword evidence="3" id="KW-0272">Extracellular matrix</keyword>
<dbReference type="PROSITE" id="PS00022">
    <property type="entry name" value="EGF_1"/>
    <property type="match status" value="1"/>
</dbReference>
<proteinExistence type="predicted"/>
<dbReference type="InterPro" id="IPR036773">
    <property type="entry name" value="TB_dom_sf"/>
</dbReference>
<feature type="domain" description="EGF-like" evidence="10">
    <location>
        <begin position="187"/>
        <end position="228"/>
    </location>
</feature>
<evidence type="ECO:0000256" key="6">
    <source>
        <dbReference type="ARBA" id="ARBA00022737"/>
    </source>
</evidence>
<evidence type="ECO:0000256" key="7">
    <source>
        <dbReference type="ARBA" id="ARBA00023157"/>
    </source>
</evidence>
<dbReference type="PROSITE" id="PS51364">
    <property type="entry name" value="TB"/>
    <property type="match status" value="1"/>
</dbReference>
<dbReference type="FunFam" id="3.90.290.10:FF:000003">
    <property type="entry name" value="Fibrillin 3"/>
    <property type="match status" value="1"/>
</dbReference>
<name>A0A5E4BRL8_MARMO</name>
<feature type="disulfide bond" evidence="9">
    <location>
        <begin position="32"/>
        <end position="41"/>
    </location>
</feature>
<evidence type="ECO:0000256" key="1">
    <source>
        <dbReference type="ARBA" id="ARBA00004498"/>
    </source>
</evidence>
<dbReference type="PROSITE" id="PS01186">
    <property type="entry name" value="EGF_2"/>
    <property type="match status" value="2"/>
</dbReference>
<accession>A0A5E4BRL8</accession>
<comment type="caution">
    <text evidence="9">Lacks conserved residue(s) required for the propagation of feature annotation.</text>
</comment>
<sequence>MDELLKWNEESAVCARGCYNGGRCIGPNHCACVYGFMGPQCERDYRTGPCFSQVDPEGCQRQPTSLVCTKALCCATVGRAWGLPCELCPAQPHPCRRGFIPSVRTGACQDVDECRAVPGLCQGGSCINTVGSFECRCPAGHRLSDSGAKCEGGARPGTCSCPGTRASPGKGGGPGWGGALTRSVCTDVDECLSVPGLCSRGDCTNTVGSYVCSCPRGFIGSLDGTRCLALPALGSLCRFPSPELPGSLPMSLWALGASAGEPWALCALQHSAALTQPHGPLPLRLSALLDPCPSPTGLP</sequence>
<dbReference type="InterPro" id="IPR009030">
    <property type="entry name" value="Growth_fac_rcpt_cys_sf"/>
</dbReference>
<gene>
    <name evidence="12" type="ORF">MONAX_5E011823</name>
</gene>
<keyword evidence="2" id="KW-0964">Secreted</keyword>
<dbReference type="Pfam" id="PF07645">
    <property type="entry name" value="EGF_CA"/>
    <property type="match status" value="2"/>
</dbReference>
<comment type="caution">
    <text evidence="12">The sequence shown here is derived from an EMBL/GenBank/DDBJ whole genome shotgun (WGS) entry which is preliminary data.</text>
</comment>
<dbReference type="PROSITE" id="PS01187">
    <property type="entry name" value="EGF_CA"/>
    <property type="match status" value="1"/>
</dbReference>
<dbReference type="PROSITE" id="PS00010">
    <property type="entry name" value="ASX_HYDROXYL"/>
    <property type="match status" value="2"/>
</dbReference>
<feature type="domain" description="TB" evidence="11">
    <location>
        <begin position="48"/>
        <end position="91"/>
    </location>
</feature>
<dbReference type="AlphaFoldDB" id="A0A5E4BRL8"/>
<organism evidence="12 13">
    <name type="scientific">Marmota monax</name>
    <name type="common">Woodchuck</name>
    <dbReference type="NCBI Taxonomy" id="9995"/>
    <lineage>
        <taxon>Eukaryota</taxon>
        <taxon>Metazoa</taxon>
        <taxon>Chordata</taxon>
        <taxon>Craniata</taxon>
        <taxon>Vertebrata</taxon>
        <taxon>Euteleostomi</taxon>
        <taxon>Mammalia</taxon>
        <taxon>Eutheria</taxon>
        <taxon>Euarchontoglires</taxon>
        <taxon>Glires</taxon>
        <taxon>Rodentia</taxon>
        <taxon>Sciuromorpha</taxon>
        <taxon>Sciuridae</taxon>
        <taxon>Xerinae</taxon>
        <taxon>Marmotini</taxon>
        <taxon>Marmota</taxon>
    </lineage>
</organism>
<dbReference type="PROSITE" id="PS50026">
    <property type="entry name" value="EGF_3"/>
    <property type="match status" value="3"/>
</dbReference>
<dbReference type="PANTHER" id="PTHR24040:SF7">
    <property type="entry name" value="FIBRILLIN 3"/>
    <property type="match status" value="1"/>
</dbReference>
<keyword evidence="4 9" id="KW-0245">EGF-like domain</keyword>
<keyword evidence="5" id="KW-0732">Signal</keyword>
<evidence type="ECO:0000259" key="10">
    <source>
        <dbReference type="PROSITE" id="PS50026"/>
    </source>
</evidence>
<evidence type="ECO:0000256" key="8">
    <source>
        <dbReference type="ARBA" id="ARBA00023180"/>
    </source>
</evidence>
<keyword evidence="13" id="KW-1185">Reference proteome</keyword>
<evidence type="ECO:0000256" key="2">
    <source>
        <dbReference type="ARBA" id="ARBA00022525"/>
    </source>
</evidence>
<dbReference type="SMART" id="SM00181">
    <property type="entry name" value="EGF"/>
    <property type="match status" value="3"/>
</dbReference>
<dbReference type="PANTHER" id="PTHR24040">
    <property type="entry name" value="LAMININ G-LIKE DOMAIN-CONTAINING PROTEIN"/>
    <property type="match status" value="1"/>
</dbReference>
<protein>
    <submittedName>
        <fullName evidence="12">Uncharacterized protein</fullName>
    </submittedName>
</protein>
<dbReference type="InterPro" id="IPR049883">
    <property type="entry name" value="NOTCH1_EGF-like"/>
</dbReference>
<dbReference type="SUPFAM" id="SSF57581">
    <property type="entry name" value="TB module/8-cys domain"/>
    <property type="match status" value="1"/>
</dbReference>
<evidence type="ECO:0000256" key="3">
    <source>
        <dbReference type="ARBA" id="ARBA00022530"/>
    </source>
</evidence>
<evidence type="ECO:0000313" key="13">
    <source>
        <dbReference type="Proteomes" id="UP000335636"/>
    </source>
</evidence>
<dbReference type="CDD" id="cd00054">
    <property type="entry name" value="EGF_CA"/>
    <property type="match status" value="2"/>
</dbReference>
<evidence type="ECO:0000313" key="12">
    <source>
        <dbReference type="EMBL" id="VTJ71621.1"/>
    </source>
</evidence>
<keyword evidence="6" id="KW-0677">Repeat</keyword>
<evidence type="ECO:0000259" key="11">
    <source>
        <dbReference type="PROSITE" id="PS51364"/>
    </source>
</evidence>
<reference evidence="12" key="1">
    <citation type="submission" date="2019-04" db="EMBL/GenBank/DDBJ databases">
        <authorList>
            <person name="Alioto T."/>
            <person name="Alioto T."/>
        </authorList>
    </citation>
    <scope>NUCLEOTIDE SEQUENCE [LARGE SCALE GENOMIC DNA]</scope>
</reference>
<dbReference type="SMART" id="SM00179">
    <property type="entry name" value="EGF_CA"/>
    <property type="match status" value="2"/>
</dbReference>
<dbReference type="InterPro" id="IPR051145">
    <property type="entry name" value="GAS-SHBG-PROS"/>
</dbReference>
<evidence type="ECO:0000256" key="5">
    <source>
        <dbReference type="ARBA" id="ARBA00022729"/>
    </source>
</evidence>
<dbReference type="EMBL" id="CABDUW010000576">
    <property type="protein sequence ID" value="VTJ71621.1"/>
    <property type="molecule type" value="Genomic_DNA"/>
</dbReference>
<evidence type="ECO:0000256" key="9">
    <source>
        <dbReference type="PROSITE-ProRule" id="PRU00076"/>
    </source>
</evidence>
<feature type="domain" description="EGF-like" evidence="10">
    <location>
        <begin position="10"/>
        <end position="42"/>
    </location>
</feature>
<dbReference type="InterPro" id="IPR000742">
    <property type="entry name" value="EGF"/>
</dbReference>
<dbReference type="FunFam" id="2.10.25.10:FF:000003">
    <property type="entry name" value="fibrillin-1 isoform X1"/>
    <property type="match status" value="2"/>
</dbReference>
<dbReference type="Gene3D" id="3.90.290.10">
    <property type="entry name" value="TGF-beta binding (TB) domain"/>
    <property type="match status" value="1"/>
</dbReference>
<dbReference type="Gene3D" id="2.10.25.10">
    <property type="entry name" value="Laminin"/>
    <property type="match status" value="3"/>
</dbReference>
<dbReference type="InterPro" id="IPR017878">
    <property type="entry name" value="TB_dom"/>
</dbReference>
<dbReference type="SUPFAM" id="SSF57184">
    <property type="entry name" value="Growth factor receptor domain"/>
    <property type="match status" value="1"/>
</dbReference>
<dbReference type="InterPro" id="IPR000152">
    <property type="entry name" value="EGF-type_Asp/Asn_hydroxyl_site"/>
</dbReference>
<evidence type="ECO:0000256" key="4">
    <source>
        <dbReference type="ARBA" id="ARBA00022536"/>
    </source>
</evidence>
<dbReference type="Pfam" id="PF00683">
    <property type="entry name" value="TB"/>
    <property type="match status" value="1"/>
</dbReference>
<keyword evidence="7 9" id="KW-1015">Disulfide bond</keyword>
<feature type="domain" description="EGF-like" evidence="10">
    <location>
        <begin position="110"/>
        <end position="151"/>
    </location>
</feature>
<dbReference type="Proteomes" id="UP000335636">
    <property type="component" value="Unassembled WGS sequence"/>
</dbReference>